<dbReference type="Gene3D" id="3.60.10.10">
    <property type="entry name" value="Endonuclease/exonuclease/phosphatase"/>
    <property type="match status" value="1"/>
</dbReference>
<dbReference type="InterPro" id="IPR005135">
    <property type="entry name" value="Endo/exonuclease/phosphatase"/>
</dbReference>
<dbReference type="Proteomes" id="UP000680865">
    <property type="component" value="Unassembled WGS sequence"/>
</dbReference>
<dbReference type="EMBL" id="BOQP01000017">
    <property type="protein sequence ID" value="GIM73478.1"/>
    <property type="molecule type" value="Genomic_DNA"/>
</dbReference>
<proteinExistence type="predicted"/>
<dbReference type="SUPFAM" id="SSF56219">
    <property type="entry name" value="DNase I-like"/>
    <property type="match status" value="1"/>
</dbReference>
<protein>
    <recommendedName>
        <fullName evidence="1">Endonuclease/exonuclease/phosphatase domain-containing protein</fullName>
    </recommendedName>
</protein>
<evidence type="ECO:0000313" key="2">
    <source>
        <dbReference type="EMBL" id="GIM73478.1"/>
    </source>
</evidence>
<evidence type="ECO:0000259" key="1">
    <source>
        <dbReference type="Pfam" id="PF03372"/>
    </source>
</evidence>
<reference evidence="2" key="1">
    <citation type="submission" date="2021-03" db="EMBL/GenBank/DDBJ databases">
        <title>Whole genome shotgun sequence of Actinoplanes consettensis NBRC 14913.</title>
        <authorList>
            <person name="Komaki H."/>
            <person name="Tamura T."/>
        </authorList>
    </citation>
    <scope>NUCLEOTIDE SEQUENCE</scope>
    <source>
        <strain evidence="2">NBRC 14913</strain>
    </source>
</reference>
<dbReference type="AlphaFoldDB" id="A0A919SM69"/>
<name>A0A919SM69_9ACTN</name>
<sequence>MSLLTLNALMKGDVRARLRVLGGLLESSGYDVVCLQEVMYRSHAVLLRSLARSYGHRAWSGTVLLRGGLVVLSRLPIVSARFVRYPMTGPVRPEFIMRKGAQVVQVTTAAGPLAVINTHLSANRDGDWSREGRYTHVQRRELATLAAVVSGVDAALPVVVAGDLNVPRTASSLAGFLTDAGLEDTRAGDTEPTYRPTPRWPSPPAFDHVLVRPGLTASTRLVLQNPVTLGDGRQTYLSDHYGLAADLSF</sequence>
<organism evidence="2 3">
    <name type="scientific">Winogradskya consettensis</name>
    <dbReference type="NCBI Taxonomy" id="113560"/>
    <lineage>
        <taxon>Bacteria</taxon>
        <taxon>Bacillati</taxon>
        <taxon>Actinomycetota</taxon>
        <taxon>Actinomycetes</taxon>
        <taxon>Micromonosporales</taxon>
        <taxon>Micromonosporaceae</taxon>
        <taxon>Winogradskya</taxon>
    </lineage>
</organism>
<gene>
    <name evidence="2" type="ORF">Aco04nite_35450</name>
</gene>
<dbReference type="InterPro" id="IPR038772">
    <property type="entry name" value="Sph/SMPD2-like"/>
</dbReference>
<comment type="caution">
    <text evidence="2">The sequence shown here is derived from an EMBL/GenBank/DDBJ whole genome shotgun (WGS) entry which is preliminary data.</text>
</comment>
<accession>A0A919SM69</accession>
<keyword evidence="3" id="KW-1185">Reference proteome</keyword>
<dbReference type="PANTHER" id="PTHR16320">
    <property type="entry name" value="SPHINGOMYELINASE FAMILY MEMBER"/>
    <property type="match status" value="1"/>
</dbReference>
<dbReference type="InterPro" id="IPR036691">
    <property type="entry name" value="Endo/exonu/phosph_ase_sf"/>
</dbReference>
<evidence type="ECO:0000313" key="3">
    <source>
        <dbReference type="Proteomes" id="UP000680865"/>
    </source>
</evidence>
<feature type="domain" description="Endonuclease/exonuclease/phosphatase" evidence="1">
    <location>
        <begin position="4"/>
        <end position="240"/>
    </location>
</feature>
<dbReference type="Pfam" id="PF03372">
    <property type="entry name" value="Exo_endo_phos"/>
    <property type="match status" value="1"/>
</dbReference>
<dbReference type="PANTHER" id="PTHR16320:SF23">
    <property type="entry name" value="SPHINGOMYELINASE C 1"/>
    <property type="match status" value="1"/>
</dbReference>
<dbReference type="GO" id="GO:0004767">
    <property type="term" value="F:sphingomyelin phosphodiesterase activity"/>
    <property type="evidence" value="ECO:0007669"/>
    <property type="project" value="InterPro"/>
</dbReference>